<dbReference type="InterPro" id="IPR024775">
    <property type="entry name" value="DinB-like"/>
</dbReference>
<dbReference type="Pfam" id="PF12867">
    <property type="entry name" value="DinB_2"/>
    <property type="match status" value="1"/>
</dbReference>
<dbReference type="AlphaFoldDB" id="A0A937DL77"/>
<dbReference type="EMBL" id="JAERQG010000005">
    <property type="protein sequence ID" value="MBL0766986.1"/>
    <property type="molecule type" value="Genomic_DNA"/>
</dbReference>
<evidence type="ECO:0000313" key="2">
    <source>
        <dbReference type="EMBL" id="MBL0766986.1"/>
    </source>
</evidence>
<protein>
    <submittedName>
        <fullName evidence="2">DinB family protein</fullName>
    </submittedName>
</protein>
<dbReference type="Proteomes" id="UP000642920">
    <property type="component" value="Unassembled WGS sequence"/>
</dbReference>
<dbReference type="SUPFAM" id="SSF109854">
    <property type="entry name" value="DinB/YfiT-like putative metalloenzymes"/>
    <property type="match status" value="1"/>
</dbReference>
<comment type="caution">
    <text evidence="2">The sequence shown here is derived from an EMBL/GenBank/DDBJ whole genome shotgun (WGS) entry which is preliminary data.</text>
</comment>
<gene>
    <name evidence="2" type="ORF">JKP34_17100</name>
</gene>
<organism evidence="2 3">
    <name type="scientific">Marivirga atlantica</name>
    <dbReference type="NCBI Taxonomy" id="1548457"/>
    <lineage>
        <taxon>Bacteria</taxon>
        <taxon>Pseudomonadati</taxon>
        <taxon>Bacteroidota</taxon>
        <taxon>Cytophagia</taxon>
        <taxon>Cytophagales</taxon>
        <taxon>Marivirgaceae</taxon>
        <taxon>Marivirga</taxon>
    </lineage>
</organism>
<sequence length="152" mass="17201">MKEHLAINRTIRNNFFKVISALSNEQLVKIPEGFNNNILWNFGHIIATQNILCYKLSGLPFSIDEDIIERYRKGTKPGSIDNVTTEKELLIDLAQASSDQLEKDLGMGIFKTFTPYETSFGRKLNSIEDAVVFNNVHEGMHLGVIMSLRKLG</sequence>
<keyword evidence="3" id="KW-1185">Reference proteome</keyword>
<feature type="domain" description="DinB-like" evidence="1">
    <location>
        <begin position="11"/>
        <end position="145"/>
    </location>
</feature>
<dbReference type="Gene3D" id="1.20.120.450">
    <property type="entry name" value="dinb family like domain"/>
    <property type="match status" value="1"/>
</dbReference>
<proteinExistence type="predicted"/>
<evidence type="ECO:0000313" key="3">
    <source>
        <dbReference type="Proteomes" id="UP000642920"/>
    </source>
</evidence>
<name>A0A937DL77_9BACT</name>
<accession>A0A937DL77</accession>
<evidence type="ECO:0000259" key="1">
    <source>
        <dbReference type="Pfam" id="PF12867"/>
    </source>
</evidence>
<dbReference type="RefSeq" id="WP_201924163.1">
    <property type="nucleotide sequence ID" value="NZ_JAERQG010000005.1"/>
</dbReference>
<dbReference type="InterPro" id="IPR034660">
    <property type="entry name" value="DinB/YfiT-like"/>
</dbReference>
<reference evidence="2" key="1">
    <citation type="submission" date="2021-01" db="EMBL/GenBank/DDBJ databases">
        <title>Marivirga sp. nov., isolated from intertidal surface sediments.</title>
        <authorList>
            <person name="Zhang M."/>
        </authorList>
    </citation>
    <scope>NUCLEOTIDE SEQUENCE</scope>
    <source>
        <strain evidence="2">SM1354</strain>
    </source>
</reference>